<proteinExistence type="inferred from homology"/>
<comment type="similarity">
    <text evidence="1 2">Belongs to the outer membrane factor (OMF) (TC 1.B.17) family.</text>
</comment>
<keyword evidence="2" id="KW-0472">Membrane</keyword>
<evidence type="ECO:0000256" key="1">
    <source>
        <dbReference type="ARBA" id="ARBA00007613"/>
    </source>
</evidence>
<accession>A0A432AXS7</accession>
<dbReference type="EMBL" id="RXYK01000001">
    <property type="protein sequence ID" value="RTY40116.1"/>
    <property type="molecule type" value="Genomic_DNA"/>
</dbReference>
<dbReference type="NCBIfam" id="TIGR01845">
    <property type="entry name" value="outer_NodT"/>
    <property type="match status" value="1"/>
</dbReference>
<reference evidence="3 4" key="1">
    <citation type="submission" date="2018-12" db="EMBL/GenBank/DDBJ databases">
        <authorList>
            <person name="Lunina O.N."/>
            <person name="Grouzdev D.S."/>
            <person name="Gorlenko V.M."/>
            <person name="Savvichev A.S."/>
        </authorList>
    </citation>
    <scope>NUCLEOTIDE SEQUENCE [LARGE SCALE GENOMIC DNA]</scope>
    <source>
        <strain evidence="3 4">BrKhr-17</strain>
    </source>
</reference>
<dbReference type="AlphaFoldDB" id="A0A432AXS7"/>
<gene>
    <name evidence="3" type="ORF">EKD02_01620</name>
</gene>
<dbReference type="PANTHER" id="PTHR30203:SF33">
    <property type="entry name" value="BLR4455 PROTEIN"/>
    <property type="match status" value="1"/>
</dbReference>
<dbReference type="SUPFAM" id="SSF56954">
    <property type="entry name" value="Outer membrane efflux proteins (OEP)"/>
    <property type="match status" value="1"/>
</dbReference>
<keyword evidence="2" id="KW-1134">Transmembrane beta strand</keyword>
<dbReference type="InterPro" id="IPR010131">
    <property type="entry name" value="MdtP/NodT-like"/>
</dbReference>
<dbReference type="PANTHER" id="PTHR30203">
    <property type="entry name" value="OUTER MEMBRANE CATION EFFLUX PROTEIN"/>
    <property type="match status" value="1"/>
</dbReference>
<dbReference type="GO" id="GO:0005886">
    <property type="term" value="C:plasma membrane"/>
    <property type="evidence" value="ECO:0007669"/>
    <property type="project" value="UniProtKB-SubCell"/>
</dbReference>
<keyword evidence="2" id="KW-0812">Transmembrane</keyword>
<comment type="caution">
    <text evidence="3">The sequence shown here is derived from an EMBL/GenBank/DDBJ whole genome shotgun (WGS) entry which is preliminary data.</text>
</comment>
<sequence>MGRTGKKTVVAACLLLLAGYALSSCTMNGSYRRPDIAMPDQYRGSTAADTLSIATMPYREFFSDTRLITLIDSAVAGNLDLQVAIKNIAYARESSKVAKLGYLPTLSIGADASLSRPSDNGSSALTGSDKSVEDYSAQGSLSWEADIWGKIRSRKKSALAAYLKTREVARAVQTRLVADVADSYYSLLMLDAQLDISRKNLALADTTLRMIRLQYDAGQVTSLAVQQQEASRSAIALAIPELERLIAARENAISILTGHMPSRVERGEPLFKTSVHDNLPAGLPASLLENRPDVKAAELGMREAHANSGAALAALYPTLTLTAEGGLNALRASDWFSTPGSLFGVVQGAVLQPIFQQGRLRSEFRKTKIRSIQAELAFRQAVLLAAGEVSDALVQLSSLQNREVEASSRAATLRKAVDNSTLLFQSGMATYLEVIAVQNASLGAYLELAEIRRQHLSAMAELYRALGGGWVHSQS</sequence>
<evidence type="ECO:0000313" key="4">
    <source>
        <dbReference type="Proteomes" id="UP000279908"/>
    </source>
</evidence>
<dbReference type="Proteomes" id="UP000279908">
    <property type="component" value="Unassembled WGS sequence"/>
</dbReference>
<dbReference type="Pfam" id="PF02321">
    <property type="entry name" value="OEP"/>
    <property type="match status" value="2"/>
</dbReference>
<dbReference type="GO" id="GO:0015562">
    <property type="term" value="F:efflux transmembrane transporter activity"/>
    <property type="evidence" value="ECO:0007669"/>
    <property type="project" value="InterPro"/>
</dbReference>
<keyword evidence="2" id="KW-0449">Lipoprotein</keyword>
<dbReference type="RefSeq" id="WP_126383486.1">
    <property type="nucleotide sequence ID" value="NZ_RXYK01000001.1"/>
</dbReference>
<organism evidence="3 4">
    <name type="scientific">Chlorobium phaeovibrioides</name>
    <dbReference type="NCBI Taxonomy" id="1094"/>
    <lineage>
        <taxon>Bacteria</taxon>
        <taxon>Pseudomonadati</taxon>
        <taxon>Chlorobiota</taxon>
        <taxon>Chlorobiia</taxon>
        <taxon>Chlorobiales</taxon>
        <taxon>Chlorobiaceae</taxon>
        <taxon>Chlorobium/Pelodictyon group</taxon>
        <taxon>Chlorobium</taxon>
    </lineage>
</organism>
<keyword evidence="2" id="KW-0732">Signal</keyword>
<dbReference type="InterPro" id="IPR003423">
    <property type="entry name" value="OMP_efflux"/>
</dbReference>
<feature type="signal peptide" evidence="2">
    <location>
        <begin position="1"/>
        <end position="23"/>
    </location>
</feature>
<name>A0A432AXS7_CHLPH</name>
<evidence type="ECO:0000256" key="2">
    <source>
        <dbReference type="RuleBase" id="RU362097"/>
    </source>
</evidence>
<protein>
    <submittedName>
        <fullName evidence="3">Efflux transporter outer membrane subunit</fullName>
    </submittedName>
</protein>
<evidence type="ECO:0000313" key="3">
    <source>
        <dbReference type="EMBL" id="RTY40116.1"/>
    </source>
</evidence>
<keyword evidence="2" id="KW-0564">Palmitate</keyword>
<dbReference type="Gene3D" id="2.20.200.10">
    <property type="entry name" value="Outer membrane efflux proteins (OEP)"/>
    <property type="match status" value="1"/>
</dbReference>
<comment type="subcellular location">
    <subcellularLocation>
        <location evidence="2">Cell membrane</location>
        <topology evidence="2">Lipid-anchor</topology>
    </subcellularLocation>
</comment>
<feature type="chain" id="PRO_5018824016" evidence="2">
    <location>
        <begin position="24"/>
        <end position="475"/>
    </location>
</feature>
<dbReference type="PROSITE" id="PS51257">
    <property type="entry name" value="PROKAR_LIPOPROTEIN"/>
    <property type="match status" value="1"/>
</dbReference>
<dbReference type="Gene3D" id="1.20.1600.10">
    <property type="entry name" value="Outer membrane efflux proteins (OEP)"/>
    <property type="match status" value="1"/>
</dbReference>